<feature type="region of interest" description="Disordered" evidence="3">
    <location>
        <begin position="334"/>
        <end position="364"/>
    </location>
</feature>
<feature type="region of interest" description="Disordered" evidence="3">
    <location>
        <begin position="1"/>
        <end position="46"/>
    </location>
</feature>
<dbReference type="PANTHER" id="PTHR37534">
    <property type="entry name" value="TRANSCRIPTIONAL ACTIVATOR PROTEIN UGA3"/>
    <property type="match status" value="1"/>
</dbReference>
<dbReference type="PANTHER" id="PTHR37534:SF20">
    <property type="entry name" value="PRO1A C6 ZINK-FINGER PROTEIN"/>
    <property type="match status" value="1"/>
</dbReference>
<accession>A0A090MEQ2</accession>
<evidence type="ECO:0000256" key="3">
    <source>
        <dbReference type="SAM" id="MobiDB-lite"/>
    </source>
</evidence>
<dbReference type="GO" id="GO:0005634">
    <property type="term" value="C:nucleus"/>
    <property type="evidence" value="ECO:0007669"/>
    <property type="project" value="UniProtKB-SubCell"/>
</dbReference>
<evidence type="ECO:0000256" key="1">
    <source>
        <dbReference type="ARBA" id="ARBA00004123"/>
    </source>
</evidence>
<dbReference type="InterPro" id="IPR021858">
    <property type="entry name" value="Fun_TF"/>
</dbReference>
<reference evidence="4" key="1">
    <citation type="submission" date="2013-05" db="EMBL/GenBank/DDBJ databases">
        <title>Draft genome sequences of six wheat associated Fusarium spp. isolates.</title>
        <authorList>
            <person name="Moolhuijzen P.M."/>
            <person name="Manners J.M."/>
            <person name="Wilcox S."/>
            <person name="Bellgard M.I."/>
            <person name="Gardiner D.M."/>
        </authorList>
    </citation>
    <scope>NUCLEOTIDE SEQUENCE</scope>
    <source>
        <strain evidence="4">CS3069</strain>
    </source>
</reference>
<proteinExistence type="predicted"/>
<protein>
    <submittedName>
        <fullName evidence="4">WGS project CBMI000000000 data, contig CS3069_c004724</fullName>
    </submittedName>
</protein>
<evidence type="ECO:0000313" key="4">
    <source>
        <dbReference type="EMBL" id="CEG05623.1"/>
    </source>
</evidence>
<keyword evidence="2" id="KW-0539">Nucleus</keyword>
<dbReference type="Pfam" id="PF11951">
    <property type="entry name" value="Fungal_trans_2"/>
    <property type="match status" value="1"/>
</dbReference>
<feature type="compositionally biased region" description="Polar residues" evidence="3">
    <location>
        <begin position="25"/>
        <end position="46"/>
    </location>
</feature>
<feature type="compositionally biased region" description="Polar residues" evidence="3">
    <location>
        <begin position="344"/>
        <end position="358"/>
    </location>
</feature>
<evidence type="ECO:0000256" key="2">
    <source>
        <dbReference type="ARBA" id="ARBA00023242"/>
    </source>
</evidence>
<dbReference type="EMBL" id="CBMI010004720">
    <property type="protein sequence ID" value="CEG05623.1"/>
    <property type="molecule type" value="Genomic_DNA"/>
</dbReference>
<dbReference type="AlphaFoldDB" id="A0A090MEQ2"/>
<organism evidence="4">
    <name type="scientific">Fusarium clavum</name>
    <dbReference type="NCBI Taxonomy" id="2594811"/>
    <lineage>
        <taxon>Eukaryota</taxon>
        <taxon>Fungi</taxon>
        <taxon>Dikarya</taxon>
        <taxon>Ascomycota</taxon>
        <taxon>Pezizomycotina</taxon>
        <taxon>Sordariomycetes</taxon>
        <taxon>Hypocreomycetidae</taxon>
        <taxon>Hypocreales</taxon>
        <taxon>Nectriaceae</taxon>
        <taxon>Fusarium</taxon>
        <taxon>Fusarium incarnatum-equiseti species complex</taxon>
    </lineage>
</organism>
<comment type="caution">
    <text evidence="4">The sequence shown here is derived from an EMBL/GenBank/DDBJ whole genome shotgun (WGS) entry which is preliminary data.</text>
</comment>
<comment type="subcellular location">
    <subcellularLocation>
        <location evidence="1">Nucleus</location>
    </subcellularLocation>
</comment>
<feature type="compositionally biased region" description="Basic and acidic residues" evidence="3">
    <location>
        <begin position="334"/>
        <end position="343"/>
    </location>
</feature>
<sequence length="561" mass="61466">MRSIASGIDVDPDPGPDPGRIEPSPDSSSKQTHSTSVASSSKHTISSTAAPTELEMGFVSVYMDYIFPVLFPFYRPYITRGGRSWLLSLAMTNHGFMSSIISMSSLFLSLIPADLSVGHGSCASKTWDELQNQANDALGSIQRDLQRLRERGVENSLSDSVHLLANMMQQLGFELAIMPSGNWQTHLDAAIGLFDQILEHHGKTSSTPEISAVLSNLSRPSWAADALNTEQGAFRFFSSILLIADIISSTVLNRRAKLSTYHSELRRSGLCKQLSLDLEEITGCQAWVLLAISDISTLSRWKTDQMMSGELSRTELISRATSIDEVLHKGLERIDRHGERDQNSESSRPLESLLNQLGSPHGQPCDSSGGRLLLTRIWIHAARTYLLSVKLDGATKVSELQTSVEQAISSFGMVTSTPWLRWLAWPLCVTGVNAKKEQRPAVRGIIDSMCSLKAFGTIRSTSDIIEKMANESADDVEKCLNSRDADCRDLFYKLSGVWMSGYSEPCDSTSNLLPILANVFLRPNSHPIHKPLTIVSSVALAFSSTEGTQRCIQGSSIPVAS</sequence>
<name>A0A090MEQ2_9HYPO</name>
<gene>
    <name evidence="4" type="ORF">BN850_0128180</name>
</gene>